<sequence>MGKSSGVVRSTVSTVPSRVWDDTTLWQSFRKGDRTAFEHILESHYTLLLKYGIRICNDKEFVKDCLHDLFVDLWNRREQLEEIRNLKSYLLVSFRRKVLKESHKLRWFREAGEVTEDYTFEVQFTIEAYLINNEVQHESLLRLKNSLEKLTKRQREVIYLRFYQEMDYDEIADSLGINYHSVVNLMYEGMKLLRKNWFLALLTTCTFFS</sequence>
<evidence type="ECO:0000256" key="2">
    <source>
        <dbReference type="ARBA" id="ARBA00023015"/>
    </source>
</evidence>
<dbReference type="NCBIfam" id="TIGR02937">
    <property type="entry name" value="sigma70-ECF"/>
    <property type="match status" value="1"/>
</dbReference>
<keyword evidence="2" id="KW-0805">Transcription regulation</keyword>
<dbReference type="PANTHER" id="PTHR43133:SF46">
    <property type="entry name" value="RNA POLYMERASE SIGMA-70 FACTOR ECF SUBFAMILY"/>
    <property type="match status" value="1"/>
</dbReference>
<dbReference type="Gene3D" id="1.10.1740.10">
    <property type="match status" value="1"/>
</dbReference>
<organism evidence="6 7">
    <name type="scientific">Salmonirosea aquatica</name>
    <dbReference type="NCBI Taxonomy" id="2654236"/>
    <lineage>
        <taxon>Bacteria</taxon>
        <taxon>Pseudomonadati</taxon>
        <taxon>Bacteroidota</taxon>
        <taxon>Cytophagia</taxon>
        <taxon>Cytophagales</taxon>
        <taxon>Spirosomataceae</taxon>
        <taxon>Salmonirosea</taxon>
    </lineage>
</organism>
<dbReference type="CDD" id="cd06171">
    <property type="entry name" value="Sigma70_r4"/>
    <property type="match status" value="1"/>
</dbReference>
<evidence type="ECO:0000259" key="5">
    <source>
        <dbReference type="Pfam" id="PF08281"/>
    </source>
</evidence>
<dbReference type="PANTHER" id="PTHR43133">
    <property type="entry name" value="RNA POLYMERASE ECF-TYPE SIGMA FACTO"/>
    <property type="match status" value="1"/>
</dbReference>
<dbReference type="RefSeq" id="WP_152764939.1">
    <property type="nucleotide sequence ID" value="NZ_WHLY01000002.1"/>
</dbReference>
<reference evidence="6 7" key="1">
    <citation type="submission" date="2019-10" db="EMBL/GenBank/DDBJ databases">
        <title>Draft Genome Sequence of Cytophagaceae sp. SJW1-29.</title>
        <authorList>
            <person name="Choi A."/>
        </authorList>
    </citation>
    <scope>NUCLEOTIDE SEQUENCE [LARGE SCALE GENOMIC DNA]</scope>
    <source>
        <strain evidence="6 7">SJW1-29</strain>
    </source>
</reference>
<name>A0A7C9FZJ2_9BACT</name>
<evidence type="ECO:0000256" key="3">
    <source>
        <dbReference type="ARBA" id="ARBA00023082"/>
    </source>
</evidence>
<feature type="domain" description="RNA polymerase sigma factor 70 region 4 type 2" evidence="5">
    <location>
        <begin position="141"/>
        <end position="193"/>
    </location>
</feature>
<accession>A0A7C9FZJ2</accession>
<dbReference type="GO" id="GO:0003677">
    <property type="term" value="F:DNA binding"/>
    <property type="evidence" value="ECO:0007669"/>
    <property type="project" value="InterPro"/>
</dbReference>
<dbReference type="InterPro" id="IPR039425">
    <property type="entry name" value="RNA_pol_sigma-70-like"/>
</dbReference>
<dbReference type="InterPro" id="IPR013249">
    <property type="entry name" value="RNA_pol_sigma70_r4_t2"/>
</dbReference>
<comment type="caution">
    <text evidence="6">The sequence shown here is derived from an EMBL/GenBank/DDBJ whole genome shotgun (WGS) entry which is preliminary data.</text>
</comment>
<dbReference type="Proteomes" id="UP000479293">
    <property type="component" value="Unassembled WGS sequence"/>
</dbReference>
<evidence type="ECO:0000256" key="1">
    <source>
        <dbReference type="ARBA" id="ARBA00010641"/>
    </source>
</evidence>
<gene>
    <name evidence="6" type="ORF">GBK04_26330</name>
</gene>
<keyword evidence="4" id="KW-0804">Transcription</keyword>
<evidence type="ECO:0000313" key="7">
    <source>
        <dbReference type="Proteomes" id="UP000479293"/>
    </source>
</evidence>
<keyword evidence="7" id="KW-1185">Reference proteome</keyword>
<dbReference type="SUPFAM" id="SSF88946">
    <property type="entry name" value="Sigma2 domain of RNA polymerase sigma factors"/>
    <property type="match status" value="1"/>
</dbReference>
<dbReference type="Pfam" id="PF08281">
    <property type="entry name" value="Sigma70_r4_2"/>
    <property type="match status" value="1"/>
</dbReference>
<dbReference type="InterPro" id="IPR013325">
    <property type="entry name" value="RNA_pol_sigma_r2"/>
</dbReference>
<protein>
    <submittedName>
        <fullName evidence="6">Sigma-70 family RNA polymerase sigma factor</fullName>
    </submittedName>
</protein>
<comment type="similarity">
    <text evidence="1">Belongs to the sigma-70 factor family. ECF subfamily.</text>
</comment>
<dbReference type="InterPro" id="IPR036388">
    <property type="entry name" value="WH-like_DNA-bd_sf"/>
</dbReference>
<keyword evidence="3" id="KW-0731">Sigma factor</keyword>
<evidence type="ECO:0000256" key="4">
    <source>
        <dbReference type="ARBA" id="ARBA00023163"/>
    </source>
</evidence>
<evidence type="ECO:0000313" key="6">
    <source>
        <dbReference type="EMBL" id="MPR36753.1"/>
    </source>
</evidence>
<dbReference type="InterPro" id="IPR013324">
    <property type="entry name" value="RNA_pol_sigma_r3/r4-like"/>
</dbReference>
<dbReference type="GO" id="GO:0006352">
    <property type="term" value="P:DNA-templated transcription initiation"/>
    <property type="evidence" value="ECO:0007669"/>
    <property type="project" value="InterPro"/>
</dbReference>
<dbReference type="GO" id="GO:0016987">
    <property type="term" value="F:sigma factor activity"/>
    <property type="evidence" value="ECO:0007669"/>
    <property type="project" value="UniProtKB-KW"/>
</dbReference>
<dbReference type="EMBL" id="WHLY01000002">
    <property type="protein sequence ID" value="MPR36753.1"/>
    <property type="molecule type" value="Genomic_DNA"/>
</dbReference>
<proteinExistence type="inferred from homology"/>
<dbReference type="AlphaFoldDB" id="A0A7C9FZJ2"/>
<dbReference type="SUPFAM" id="SSF88659">
    <property type="entry name" value="Sigma3 and sigma4 domains of RNA polymerase sigma factors"/>
    <property type="match status" value="1"/>
</dbReference>
<dbReference type="Gene3D" id="1.10.10.10">
    <property type="entry name" value="Winged helix-like DNA-binding domain superfamily/Winged helix DNA-binding domain"/>
    <property type="match status" value="1"/>
</dbReference>
<dbReference type="InterPro" id="IPR014284">
    <property type="entry name" value="RNA_pol_sigma-70_dom"/>
</dbReference>